<sequence length="113" mass="11564">NHPPSEAASARIPSTTPSYISSTPILDLTKLSTVPGLKLTTSPHCTASQILFQPVSYAVVTSNNTLSSVVATLALSKLTPTLAVSKSSPIKPNTSTVLTTTITSSPATTLALS</sequence>
<reference evidence="1" key="1">
    <citation type="submission" date="2014-12" db="EMBL/GenBank/DDBJ databases">
        <title>Insight into the proteome of Arion vulgaris.</title>
        <authorList>
            <person name="Aradska J."/>
            <person name="Bulat T."/>
            <person name="Smidak R."/>
            <person name="Sarate P."/>
            <person name="Gangsoo J."/>
            <person name="Sialana F."/>
            <person name="Bilban M."/>
            <person name="Lubec G."/>
        </authorList>
    </citation>
    <scope>NUCLEOTIDE SEQUENCE</scope>
    <source>
        <tissue evidence="1">Skin</tissue>
    </source>
</reference>
<organism evidence="1">
    <name type="scientific">Arion vulgaris</name>
    <dbReference type="NCBI Taxonomy" id="1028688"/>
    <lineage>
        <taxon>Eukaryota</taxon>
        <taxon>Metazoa</taxon>
        <taxon>Spiralia</taxon>
        <taxon>Lophotrochozoa</taxon>
        <taxon>Mollusca</taxon>
        <taxon>Gastropoda</taxon>
        <taxon>Heterobranchia</taxon>
        <taxon>Euthyneura</taxon>
        <taxon>Panpulmonata</taxon>
        <taxon>Eupulmonata</taxon>
        <taxon>Stylommatophora</taxon>
        <taxon>Helicina</taxon>
        <taxon>Arionoidea</taxon>
        <taxon>Arionidae</taxon>
        <taxon>Arion</taxon>
    </lineage>
</organism>
<protein>
    <submittedName>
        <fullName evidence="1">Uncharacterized protein</fullName>
    </submittedName>
</protein>
<evidence type="ECO:0000313" key="1">
    <source>
        <dbReference type="EMBL" id="CEK60622.1"/>
    </source>
</evidence>
<feature type="non-terminal residue" evidence="1">
    <location>
        <position position="113"/>
    </location>
</feature>
<accession>A0A0B6YWU9</accession>
<dbReference type="EMBL" id="HACG01013757">
    <property type="protein sequence ID" value="CEK60622.1"/>
    <property type="molecule type" value="Transcribed_RNA"/>
</dbReference>
<proteinExistence type="predicted"/>
<name>A0A0B6YWU9_9EUPU</name>
<feature type="non-terminal residue" evidence="1">
    <location>
        <position position="1"/>
    </location>
</feature>
<gene>
    <name evidence="1" type="primary">ORF39922</name>
</gene>
<dbReference type="AlphaFoldDB" id="A0A0B6YWU9"/>